<evidence type="ECO:0000313" key="3">
    <source>
        <dbReference type="Proteomes" id="UP000019146"/>
    </source>
</evidence>
<dbReference type="RefSeq" id="WP_035995655.1">
    <property type="nucleotide sequence ID" value="NZ_CP012748.1"/>
</dbReference>
<evidence type="ECO:0000256" key="1">
    <source>
        <dbReference type="SAM" id="SignalP"/>
    </source>
</evidence>
<keyword evidence="2" id="KW-0614">Plasmid</keyword>
<organism evidence="2 3">
    <name type="scientific">Paraburkholderia caribensis MBA4</name>
    <dbReference type="NCBI Taxonomy" id="1323664"/>
    <lineage>
        <taxon>Bacteria</taxon>
        <taxon>Pseudomonadati</taxon>
        <taxon>Pseudomonadota</taxon>
        <taxon>Betaproteobacteria</taxon>
        <taxon>Burkholderiales</taxon>
        <taxon>Burkholderiaceae</taxon>
        <taxon>Paraburkholderia</taxon>
    </lineage>
</organism>
<dbReference type="InterPro" id="IPR036374">
    <property type="entry name" value="OxRdtase_Mopterin-bd_sf"/>
</dbReference>
<reference evidence="2 3" key="1">
    <citation type="journal article" date="2014" name="Genome Announc.">
        <title>Draft Genome Sequence of the Haloacid-Degrading Burkholderia caribensis Strain MBA4.</title>
        <authorList>
            <person name="Pan Y."/>
            <person name="Kong K.F."/>
            <person name="Tsang J.S."/>
        </authorList>
    </citation>
    <scope>NUCLEOTIDE SEQUENCE [LARGE SCALE GENOMIC DNA]</scope>
    <source>
        <strain evidence="2 3">MBA4</strain>
        <plasmid evidence="3">Plasmid</plasmid>
    </source>
</reference>
<accession>A0A0P0RL72</accession>
<name>A0A0P0RL72_9BURK</name>
<dbReference type="AlphaFoldDB" id="A0A0P0RL72"/>
<geneLocation type="plasmid" evidence="3"/>
<dbReference type="Proteomes" id="UP000019146">
    <property type="component" value="Plasmid unnamed"/>
</dbReference>
<evidence type="ECO:0000313" key="2">
    <source>
        <dbReference type="EMBL" id="ALL69615.1"/>
    </source>
</evidence>
<dbReference type="KEGG" id="bcai:K788_0007878"/>
<feature type="signal peptide" evidence="1">
    <location>
        <begin position="1"/>
        <end position="22"/>
    </location>
</feature>
<dbReference type="SUPFAM" id="SSF56524">
    <property type="entry name" value="Oxidoreductase molybdopterin-binding domain"/>
    <property type="match status" value="1"/>
</dbReference>
<proteinExistence type="predicted"/>
<gene>
    <name evidence="2" type="ORF">K788_0007878</name>
</gene>
<protein>
    <submittedName>
        <fullName evidence="2">Molybdopterin-dependent oxidoreductase</fullName>
    </submittedName>
</protein>
<dbReference type="GeneID" id="69973166"/>
<keyword evidence="1" id="KW-0732">Signal</keyword>
<dbReference type="Gene3D" id="3.90.420.10">
    <property type="entry name" value="Oxidoreductase, molybdopterin-binding domain"/>
    <property type="match status" value="1"/>
</dbReference>
<feature type="chain" id="PRO_5006054441" evidence="1">
    <location>
        <begin position="23"/>
        <end position="198"/>
    </location>
</feature>
<sequence>MNKRQFLTSAAAIGVSITPALGATNAKTAACAAAPPILTVSGAIKRTNRGALDPAFDPLMAKQLVKFTSAYTFDYPSIANLPTVTIKPTIEYDAKQHTLSGPLLANVLEQAGAPSAGETKISLRAVDGYVVLTTLDNIRAWRFIVATHMDGKPMPLGGLGPLWAIYDADKIPELAAKPLKDRFVLSPWGLYQIQVSET</sequence>
<dbReference type="EMBL" id="CP012748">
    <property type="protein sequence ID" value="ALL69615.1"/>
    <property type="molecule type" value="Genomic_DNA"/>
</dbReference>